<dbReference type="InterPro" id="IPR037123">
    <property type="entry name" value="PRibGlycinamide_synth_C_sf"/>
</dbReference>
<dbReference type="RefSeq" id="WP_323467941.1">
    <property type="nucleotide sequence ID" value="NZ_JAWJAY010000466.1"/>
</dbReference>
<dbReference type="Pfam" id="PF02843">
    <property type="entry name" value="GARS_C"/>
    <property type="match status" value="1"/>
</dbReference>
<dbReference type="SMART" id="SM01210">
    <property type="entry name" value="GARS_C"/>
    <property type="match status" value="1"/>
</dbReference>
<organism evidence="5 6">
    <name type="scientific">Alkalihalophilus pseudofirmus</name>
    <name type="common">Bacillus pseudofirmus</name>
    <dbReference type="NCBI Taxonomy" id="79885"/>
    <lineage>
        <taxon>Bacteria</taxon>
        <taxon>Bacillati</taxon>
        <taxon>Bacillota</taxon>
        <taxon>Bacilli</taxon>
        <taxon>Bacillales</taxon>
        <taxon>Bacillaceae</taxon>
        <taxon>Alkalihalophilus</taxon>
    </lineage>
</organism>
<feature type="non-terminal residue" evidence="5">
    <location>
        <position position="1"/>
    </location>
</feature>
<feature type="domain" description="Phosphoribosylglycinamide synthetase C-domain" evidence="4">
    <location>
        <begin position="1"/>
        <end position="80"/>
    </location>
</feature>
<dbReference type="PANTHER" id="PTHR43472">
    <property type="entry name" value="PHOSPHORIBOSYLAMINE--GLYCINE LIGASE"/>
    <property type="match status" value="1"/>
</dbReference>
<sequence length="86" mass="9377">PEEYQKGAVLEGITEMNQYIFHAGTAKNDAGAFVTAGGRVLLIGAKAAELEEAQEKVYKELEKLNCDGVFYRKDIGKKAIESVVRG</sequence>
<dbReference type="InterPro" id="IPR020560">
    <property type="entry name" value="PRibGlycinamide_synth_C-dom"/>
</dbReference>
<dbReference type="AlphaFoldDB" id="A0AAJ2NSH2"/>
<gene>
    <name evidence="5" type="ORF">RYX45_21700</name>
</gene>
<dbReference type="GO" id="GO:0004637">
    <property type="term" value="F:phosphoribosylamine-glycine ligase activity"/>
    <property type="evidence" value="ECO:0007669"/>
    <property type="project" value="InterPro"/>
</dbReference>
<dbReference type="SUPFAM" id="SSF51246">
    <property type="entry name" value="Rudiment single hybrid motif"/>
    <property type="match status" value="1"/>
</dbReference>
<evidence type="ECO:0000256" key="2">
    <source>
        <dbReference type="ARBA" id="ARBA00042242"/>
    </source>
</evidence>
<proteinExistence type="inferred from homology"/>
<reference evidence="5" key="1">
    <citation type="submission" date="2023-10" db="EMBL/GenBank/DDBJ databases">
        <title>Screening of Alkalihalophilus pseudofirmusBZ-TG-HK211 and Its Alleviation of Salt Stress on Rapeseed Growth.</title>
        <authorList>
            <person name="Zhao B."/>
            <person name="Guo T."/>
        </authorList>
    </citation>
    <scope>NUCLEOTIDE SEQUENCE</scope>
    <source>
        <strain evidence="5">BZ-TG-HK211</strain>
    </source>
</reference>
<dbReference type="Gene3D" id="3.90.600.10">
    <property type="entry name" value="Phosphoribosylglycinamide synthetase, C-terminal domain"/>
    <property type="match status" value="1"/>
</dbReference>
<dbReference type="Proteomes" id="UP001285636">
    <property type="component" value="Unassembled WGS sequence"/>
</dbReference>
<dbReference type="InterPro" id="IPR000115">
    <property type="entry name" value="PRibGlycinamide_synth"/>
</dbReference>
<dbReference type="EMBL" id="JAWJAY010000466">
    <property type="protein sequence ID" value="MDV2887785.1"/>
    <property type="molecule type" value="Genomic_DNA"/>
</dbReference>
<dbReference type="PANTHER" id="PTHR43472:SF1">
    <property type="entry name" value="PHOSPHORIBOSYLAMINE--GLYCINE LIGASE, CHLOROPLASTIC"/>
    <property type="match status" value="1"/>
</dbReference>
<dbReference type="GO" id="GO:0009113">
    <property type="term" value="P:purine nucleobase biosynthetic process"/>
    <property type="evidence" value="ECO:0007669"/>
    <property type="project" value="InterPro"/>
</dbReference>
<comment type="caution">
    <text evidence="5">The sequence shown here is derived from an EMBL/GenBank/DDBJ whole genome shotgun (WGS) entry which is preliminary data.</text>
</comment>
<evidence type="ECO:0000256" key="1">
    <source>
        <dbReference type="ARBA" id="ARBA00038345"/>
    </source>
</evidence>
<evidence type="ECO:0000313" key="5">
    <source>
        <dbReference type="EMBL" id="MDV2887785.1"/>
    </source>
</evidence>
<comment type="similarity">
    <text evidence="1">Belongs to the GARS family.</text>
</comment>
<evidence type="ECO:0000313" key="6">
    <source>
        <dbReference type="Proteomes" id="UP001285636"/>
    </source>
</evidence>
<name>A0AAJ2NSH2_ALKPS</name>
<evidence type="ECO:0000259" key="4">
    <source>
        <dbReference type="SMART" id="SM01210"/>
    </source>
</evidence>
<protein>
    <recommendedName>
        <fullName evidence="2">Glycinamide ribonucleotide synthetase</fullName>
    </recommendedName>
    <alternativeName>
        <fullName evidence="3">Phosphoribosylglycinamide synthetase</fullName>
    </alternativeName>
</protein>
<accession>A0AAJ2NSH2</accession>
<evidence type="ECO:0000256" key="3">
    <source>
        <dbReference type="ARBA" id="ARBA00042864"/>
    </source>
</evidence>
<dbReference type="InterPro" id="IPR011054">
    <property type="entry name" value="Rudment_hybrid_motif"/>
</dbReference>